<organism evidence="6 7">
    <name type="scientific">Urochloa decumbens</name>
    <dbReference type="NCBI Taxonomy" id="240449"/>
    <lineage>
        <taxon>Eukaryota</taxon>
        <taxon>Viridiplantae</taxon>
        <taxon>Streptophyta</taxon>
        <taxon>Embryophyta</taxon>
        <taxon>Tracheophyta</taxon>
        <taxon>Spermatophyta</taxon>
        <taxon>Magnoliopsida</taxon>
        <taxon>Liliopsida</taxon>
        <taxon>Poales</taxon>
        <taxon>Poaceae</taxon>
        <taxon>PACMAD clade</taxon>
        <taxon>Panicoideae</taxon>
        <taxon>Panicodae</taxon>
        <taxon>Paniceae</taxon>
        <taxon>Melinidinae</taxon>
        <taxon>Urochloa</taxon>
    </lineage>
</organism>
<dbReference type="AlphaFoldDB" id="A0ABC8ZQ99"/>
<evidence type="ECO:0000256" key="4">
    <source>
        <dbReference type="SAM" id="MobiDB-lite"/>
    </source>
</evidence>
<name>A0ABC8ZQ99_9POAL</name>
<evidence type="ECO:0000256" key="3">
    <source>
        <dbReference type="ARBA" id="ARBA00022833"/>
    </source>
</evidence>
<dbReference type="EMBL" id="OZ075129">
    <property type="protein sequence ID" value="CAL4964912.1"/>
    <property type="molecule type" value="Genomic_DNA"/>
</dbReference>
<dbReference type="InterPro" id="IPR049548">
    <property type="entry name" value="Sina-like_RING"/>
</dbReference>
<keyword evidence="3" id="KW-0862">Zinc</keyword>
<proteinExistence type="predicted"/>
<dbReference type="Pfam" id="PF21362">
    <property type="entry name" value="Sina_RING"/>
    <property type="match status" value="1"/>
</dbReference>
<feature type="compositionally biased region" description="Low complexity" evidence="4">
    <location>
        <begin position="98"/>
        <end position="145"/>
    </location>
</feature>
<dbReference type="PANTHER" id="PTHR46632">
    <property type="entry name" value="E3 UBIQUITIN-PROTEIN LIGASE SINA-LIKE 4"/>
    <property type="match status" value="1"/>
</dbReference>
<evidence type="ECO:0000259" key="5">
    <source>
        <dbReference type="Pfam" id="PF21362"/>
    </source>
</evidence>
<feature type="region of interest" description="Disordered" evidence="4">
    <location>
        <begin position="98"/>
        <end position="160"/>
    </location>
</feature>
<keyword evidence="2" id="KW-0863">Zinc-finger</keyword>
<protein>
    <recommendedName>
        <fullName evidence="5">E3 ubiquitin-protein ligase Sina-like RING finger domain-containing protein</fullName>
    </recommendedName>
</protein>
<feature type="domain" description="E3 ubiquitin-protein ligase Sina-like RING finger" evidence="5">
    <location>
        <begin position="36"/>
        <end position="72"/>
    </location>
</feature>
<keyword evidence="7" id="KW-1185">Reference proteome</keyword>
<reference evidence="6" key="1">
    <citation type="submission" date="2024-10" db="EMBL/GenBank/DDBJ databases">
        <authorList>
            <person name="Ryan C."/>
        </authorList>
    </citation>
    <scope>NUCLEOTIDE SEQUENCE [LARGE SCALE GENOMIC DNA]</scope>
</reference>
<dbReference type="GO" id="GO:0008270">
    <property type="term" value="F:zinc ion binding"/>
    <property type="evidence" value="ECO:0007669"/>
    <property type="project" value="UniProtKB-KW"/>
</dbReference>
<sequence length="308" mass="31907">MEEAGIVAAGADKLAAVDGATMEQVQVTICISKLHCPLCSFPLKPPIFQCDAGHLACSACSGLLFDNRCYDCDCSGSYGRNRVLEDFLRSIRIATTPTAAAQSSPTATPTTTAACAPTRRAPARSGSEAGAASSARRRCSSNTSPPSTPTAPAPRGSPRSATEYRNLFLVSLSLPWSDDTEVSLVCVRAKGGGDAAAAQYTCKLALEPPSGGGEEEEGGVVVMEFKVRSSALPGGTPAKDQRASLKLHQKLEPGDMLALTVRIDRLIQPVGAAAAAGESTATGQIDGVVSSRHTIELATRSNLNSRAE</sequence>
<gene>
    <name evidence="6" type="ORF">URODEC1_LOCUS46926</name>
</gene>
<evidence type="ECO:0000256" key="1">
    <source>
        <dbReference type="ARBA" id="ARBA00022723"/>
    </source>
</evidence>
<dbReference type="PANTHER" id="PTHR46632:SF18">
    <property type="entry name" value="OS01G0122200 PROTEIN"/>
    <property type="match status" value="1"/>
</dbReference>
<evidence type="ECO:0000313" key="7">
    <source>
        <dbReference type="Proteomes" id="UP001497457"/>
    </source>
</evidence>
<keyword evidence="1" id="KW-0479">Metal-binding</keyword>
<dbReference type="InterPro" id="IPR044286">
    <property type="entry name" value="SINL_plant"/>
</dbReference>
<dbReference type="Proteomes" id="UP001497457">
    <property type="component" value="Chromosome 19rd"/>
</dbReference>
<accession>A0ABC8ZQ99</accession>
<evidence type="ECO:0000256" key="2">
    <source>
        <dbReference type="ARBA" id="ARBA00022771"/>
    </source>
</evidence>
<evidence type="ECO:0000313" key="6">
    <source>
        <dbReference type="EMBL" id="CAL4964912.1"/>
    </source>
</evidence>